<evidence type="ECO:0000259" key="3">
    <source>
        <dbReference type="Pfam" id="PF06047"/>
    </source>
</evidence>
<feature type="compositionally biased region" description="Basic residues" evidence="2">
    <location>
        <begin position="219"/>
        <end position="232"/>
    </location>
</feature>
<dbReference type="InterPro" id="IPR009269">
    <property type="entry name" value="NKAP_C"/>
</dbReference>
<reference evidence="4 5" key="1">
    <citation type="submission" date="2014-04" db="EMBL/GenBank/DDBJ databases">
        <authorList>
            <consortium name="DOE Joint Genome Institute"/>
            <person name="Kuo A."/>
            <person name="Tarkka M."/>
            <person name="Buscot F."/>
            <person name="Kohler A."/>
            <person name="Nagy L.G."/>
            <person name="Floudas D."/>
            <person name="Copeland A."/>
            <person name="Barry K.W."/>
            <person name="Cichocki N."/>
            <person name="Veneault-Fourrey C."/>
            <person name="LaButti K."/>
            <person name="Lindquist E.A."/>
            <person name="Lipzen A."/>
            <person name="Lundell T."/>
            <person name="Morin E."/>
            <person name="Murat C."/>
            <person name="Sun H."/>
            <person name="Tunlid A."/>
            <person name="Henrissat B."/>
            <person name="Grigoriev I.V."/>
            <person name="Hibbett D.S."/>
            <person name="Martin F."/>
            <person name="Nordberg H.P."/>
            <person name="Cantor M.N."/>
            <person name="Hua S.X."/>
        </authorList>
    </citation>
    <scope>NUCLEOTIDE SEQUENCE [LARGE SCALE GENOMIC DNA]</scope>
    <source>
        <strain evidence="4 5">F 1598</strain>
    </source>
</reference>
<dbReference type="HOGENOM" id="CLU_032439_5_2_1"/>
<feature type="domain" description="NF-kappa-B-activating protein C-terminal" evidence="3">
    <location>
        <begin position="303"/>
        <end position="405"/>
    </location>
</feature>
<dbReference type="InParanoid" id="A0A0C3FV55"/>
<dbReference type="InterPro" id="IPR040466">
    <property type="entry name" value="NKAP"/>
</dbReference>
<dbReference type="Proteomes" id="UP000054166">
    <property type="component" value="Unassembled WGS sequence"/>
</dbReference>
<comment type="similarity">
    <text evidence="1">Belongs to the NKAP family.</text>
</comment>
<feature type="compositionally biased region" description="Basic residues" evidence="2">
    <location>
        <begin position="29"/>
        <end position="43"/>
    </location>
</feature>
<keyword evidence="5" id="KW-1185">Reference proteome</keyword>
<feature type="compositionally biased region" description="Basic residues" evidence="2">
    <location>
        <begin position="155"/>
        <end position="166"/>
    </location>
</feature>
<dbReference type="GO" id="GO:0005634">
    <property type="term" value="C:nucleus"/>
    <property type="evidence" value="ECO:0007669"/>
    <property type="project" value="TreeGrafter"/>
</dbReference>
<feature type="compositionally biased region" description="Basic and acidic residues" evidence="2">
    <location>
        <begin position="189"/>
        <end position="218"/>
    </location>
</feature>
<feature type="compositionally biased region" description="Gly residues" evidence="2">
    <location>
        <begin position="107"/>
        <end position="120"/>
    </location>
</feature>
<evidence type="ECO:0000256" key="2">
    <source>
        <dbReference type="SAM" id="MobiDB-lite"/>
    </source>
</evidence>
<dbReference type="OrthoDB" id="273141at2759"/>
<evidence type="ECO:0000313" key="4">
    <source>
        <dbReference type="EMBL" id="KIM83339.1"/>
    </source>
</evidence>
<organism evidence="4 5">
    <name type="scientific">Piloderma croceum (strain F 1598)</name>
    <dbReference type="NCBI Taxonomy" id="765440"/>
    <lineage>
        <taxon>Eukaryota</taxon>
        <taxon>Fungi</taxon>
        <taxon>Dikarya</taxon>
        <taxon>Basidiomycota</taxon>
        <taxon>Agaricomycotina</taxon>
        <taxon>Agaricomycetes</taxon>
        <taxon>Agaricomycetidae</taxon>
        <taxon>Atheliales</taxon>
        <taxon>Atheliaceae</taxon>
        <taxon>Piloderma</taxon>
    </lineage>
</organism>
<protein>
    <recommendedName>
        <fullName evidence="3">NF-kappa-B-activating protein C-terminal domain-containing protein</fullName>
    </recommendedName>
</protein>
<sequence length="414" mass="47750">MATVHPSRMSLVPRDSRNTYPDYPERERRRARSRSPRDRRGRSRSRDRDLHSDSKGRSSPAYDDYRRSSPRRSPPREESKAPWRQQENMYPNRRGQGERDRPPHVGGSYGGGWAGGGGGSDYMEGRRQQREVATVNVWPPSPKAPARELSPSRGSKSRKKSKRHRSPSTSSDSTDSETDRRRRKRKEKKQAQKEKERDQERAKDRKKRSYDSEEERDKDRRKRRSPSRRSVSRSKTPEKPSRSEEEDEWVEKPAEKAPFVSLEPPSGTKIAKQVTHPVEPDDSDDDVGPQPLQKLVSKKVDERAYGGALLRGEGSAMAAFLADDPESRIPRRGEIGLTSDEIAKYEDVGYVMSGSRHRRMNAVRMRKENQVISAEEKRGILKLQKEERERREAILREEFSELVKERLSGPDGRK</sequence>
<dbReference type="AlphaFoldDB" id="A0A0C3FV55"/>
<dbReference type="Pfam" id="PF06047">
    <property type="entry name" value="Nkap_C"/>
    <property type="match status" value="1"/>
</dbReference>
<dbReference type="GO" id="GO:0003682">
    <property type="term" value="F:chromatin binding"/>
    <property type="evidence" value="ECO:0007669"/>
    <property type="project" value="InterPro"/>
</dbReference>
<reference evidence="5" key="2">
    <citation type="submission" date="2015-01" db="EMBL/GenBank/DDBJ databases">
        <title>Evolutionary Origins and Diversification of the Mycorrhizal Mutualists.</title>
        <authorList>
            <consortium name="DOE Joint Genome Institute"/>
            <consortium name="Mycorrhizal Genomics Consortium"/>
            <person name="Kohler A."/>
            <person name="Kuo A."/>
            <person name="Nagy L.G."/>
            <person name="Floudas D."/>
            <person name="Copeland A."/>
            <person name="Barry K.W."/>
            <person name="Cichocki N."/>
            <person name="Veneault-Fourrey C."/>
            <person name="LaButti K."/>
            <person name="Lindquist E.A."/>
            <person name="Lipzen A."/>
            <person name="Lundell T."/>
            <person name="Morin E."/>
            <person name="Murat C."/>
            <person name="Riley R."/>
            <person name="Ohm R."/>
            <person name="Sun H."/>
            <person name="Tunlid A."/>
            <person name="Henrissat B."/>
            <person name="Grigoriev I.V."/>
            <person name="Hibbett D.S."/>
            <person name="Martin F."/>
        </authorList>
    </citation>
    <scope>NUCLEOTIDE SEQUENCE [LARGE SCALE GENOMIC DNA]</scope>
    <source>
        <strain evidence="5">F 1598</strain>
    </source>
</reference>
<proteinExistence type="inferred from homology"/>
<accession>A0A0C3FV55</accession>
<dbReference type="EMBL" id="KN832991">
    <property type="protein sequence ID" value="KIM83339.1"/>
    <property type="molecule type" value="Genomic_DNA"/>
</dbReference>
<dbReference type="PANTHER" id="PTHR13087:SF0">
    <property type="entry name" value="NFKB ACTIVATING PROTEIN LIKE"/>
    <property type="match status" value="1"/>
</dbReference>
<dbReference type="STRING" id="765440.A0A0C3FV55"/>
<evidence type="ECO:0000313" key="5">
    <source>
        <dbReference type="Proteomes" id="UP000054166"/>
    </source>
</evidence>
<name>A0A0C3FV55_PILCF</name>
<dbReference type="PANTHER" id="PTHR13087">
    <property type="entry name" value="NF-KAPPA B ACTIVATING PROTEIN"/>
    <property type="match status" value="1"/>
</dbReference>
<feature type="region of interest" description="Disordered" evidence="2">
    <location>
        <begin position="1"/>
        <end position="299"/>
    </location>
</feature>
<gene>
    <name evidence="4" type="ORF">PILCRDRAFT_819587</name>
</gene>
<feature type="compositionally biased region" description="Basic and acidic residues" evidence="2">
    <location>
        <begin position="44"/>
        <end position="56"/>
    </location>
</feature>
<evidence type="ECO:0000256" key="1">
    <source>
        <dbReference type="ARBA" id="ARBA00009313"/>
    </source>
</evidence>
<dbReference type="GO" id="GO:0010468">
    <property type="term" value="P:regulation of gene expression"/>
    <property type="evidence" value="ECO:0007669"/>
    <property type="project" value="TreeGrafter"/>
</dbReference>